<dbReference type="PANTHER" id="PTHR33529">
    <property type="entry name" value="SLR0882 PROTEIN-RELATED"/>
    <property type="match status" value="1"/>
</dbReference>
<comment type="subcellular location">
    <subcellularLocation>
        <location evidence="1">Cell membrane</location>
        <topology evidence="1">Multi-pass membrane protein</topology>
    </subcellularLocation>
</comment>
<dbReference type="RefSeq" id="WP_007655331.1">
    <property type="nucleotide sequence ID" value="NZ_JH976473.1"/>
</dbReference>
<evidence type="ECO:0000256" key="6">
    <source>
        <dbReference type="SAM" id="Phobius"/>
    </source>
</evidence>
<evidence type="ECO:0000256" key="1">
    <source>
        <dbReference type="ARBA" id="ARBA00004651"/>
    </source>
</evidence>
<keyword evidence="5 6" id="KW-0472">Membrane</keyword>
<dbReference type="AlphaFoldDB" id="K5ZQ67"/>
<reference evidence="7 8" key="1">
    <citation type="submission" date="2012-02" db="EMBL/GenBank/DDBJ databases">
        <title>The Genome Sequence of Parabacteroides goldsteinii CL02T12C30.</title>
        <authorList>
            <consortium name="The Broad Institute Genome Sequencing Platform"/>
            <person name="Earl A."/>
            <person name="Ward D."/>
            <person name="Feldgarden M."/>
            <person name="Gevers D."/>
            <person name="Zitomersky N.L."/>
            <person name="Coyne M.J."/>
            <person name="Comstock L.E."/>
            <person name="Young S.K."/>
            <person name="Zeng Q."/>
            <person name="Gargeya S."/>
            <person name="Fitzgerald M."/>
            <person name="Haas B."/>
            <person name="Abouelleil A."/>
            <person name="Alvarado L."/>
            <person name="Arachchi H.M."/>
            <person name="Berlin A."/>
            <person name="Chapman S.B."/>
            <person name="Gearin G."/>
            <person name="Goldberg J."/>
            <person name="Griggs A."/>
            <person name="Gujja S."/>
            <person name="Hansen M."/>
            <person name="Heiman D."/>
            <person name="Howarth C."/>
            <person name="Larimer J."/>
            <person name="Lui A."/>
            <person name="MacDonald P.J.P."/>
            <person name="McCowen C."/>
            <person name="Montmayeur A."/>
            <person name="Murphy C."/>
            <person name="Neiman D."/>
            <person name="Pearson M."/>
            <person name="Priest M."/>
            <person name="Roberts A."/>
            <person name="Saif S."/>
            <person name="Shea T."/>
            <person name="Sisk P."/>
            <person name="Stolte C."/>
            <person name="Sykes S."/>
            <person name="Wortman J."/>
            <person name="Nusbaum C."/>
            <person name="Birren B."/>
        </authorList>
    </citation>
    <scope>NUCLEOTIDE SEQUENCE [LARGE SCALE GENOMIC DNA]</scope>
    <source>
        <strain evidence="7 8">CL02T12C30</strain>
    </source>
</reference>
<evidence type="ECO:0000256" key="2">
    <source>
        <dbReference type="ARBA" id="ARBA00022475"/>
    </source>
</evidence>
<feature type="transmembrane region" description="Helical" evidence="6">
    <location>
        <begin position="453"/>
        <end position="471"/>
    </location>
</feature>
<evidence type="ECO:0000256" key="5">
    <source>
        <dbReference type="ARBA" id="ARBA00023136"/>
    </source>
</evidence>
<evidence type="ECO:0000313" key="8">
    <source>
        <dbReference type="Proteomes" id="UP000006330"/>
    </source>
</evidence>
<keyword evidence="3 6" id="KW-0812">Transmembrane</keyword>
<dbReference type="OrthoDB" id="1096108at2"/>
<evidence type="ECO:0000256" key="4">
    <source>
        <dbReference type="ARBA" id="ARBA00022989"/>
    </source>
</evidence>
<feature type="transmembrane region" description="Helical" evidence="6">
    <location>
        <begin position="596"/>
        <end position="614"/>
    </location>
</feature>
<dbReference type="InterPro" id="IPR005495">
    <property type="entry name" value="LptG/LptF_permease"/>
</dbReference>
<proteinExistence type="predicted"/>
<dbReference type="Pfam" id="PF03739">
    <property type="entry name" value="LptF_LptG"/>
    <property type="match status" value="1"/>
</dbReference>
<feature type="transmembrane region" description="Helical" evidence="6">
    <location>
        <begin position="416"/>
        <end position="433"/>
    </location>
</feature>
<feature type="transmembrane region" description="Helical" evidence="6">
    <location>
        <begin position="46"/>
        <end position="68"/>
    </location>
</feature>
<feature type="transmembrane region" description="Helical" evidence="6">
    <location>
        <begin position="88"/>
        <end position="110"/>
    </location>
</feature>
<evidence type="ECO:0000313" key="7">
    <source>
        <dbReference type="EMBL" id="EKN13661.1"/>
    </source>
</evidence>
<name>K5ZQ67_9BACT</name>
<dbReference type="Proteomes" id="UP000006330">
    <property type="component" value="Unassembled WGS sequence"/>
</dbReference>
<keyword evidence="4 6" id="KW-1133">Transmembrane helix</keyword>
<evidence type="ECO:0000256" key="3">
    <source>
        <dbReference type="ARBA" id="ARBA00022692"/>
    </source>
</evidence>
<dbReference type="GO" id="GO:0015920">
    <property type="term" value="P:lipopolysaccharide transport"/>
    <property type="evidence" value="ECO:0007669"/>
    <property type="project" value="TreeGrafter"/>
</dbReference>
<sequence>MLQTFLPLFIMTFGICLFIVLMQFLWRYIDDMVGKGLGIPVLGEMFFYAALFLLPMALPLAILLASLMTFGNLGERLELLAMKSAGVSLIHIMRPLIITIGIISIGAFFFQNNAMPVVQVKLYSLLYSMRQKSPELDIPEGVFYGEITGYNVYVKEKNNQTGLLKDVMIYDYSKGFNNARVILADSGRLKTSADKLFLVLSLFNGESFENLSEGQTGSNNRKTAVPYRRETFSTKDILIDFDANFTRTDESFMQNQYMGKQLKDLQTSIDSMTVRLDSIKAINSKNVYDMSYKKTFSKPKRELSQQAETGTGNTATANDADSLTKISNEPVKIINFDSLYKAEAPSGQAALLVRAKSNIESVKADYYFKAATLGDEAYKVRRHLTEWHKKFTLSFACMVFFFIGAPLGAIIRKGGLGMPVVISVILFIFYYIIDNIGFKMARDGIWEAWEGMWLSSAILAPLGIFLTYKAVNDSVILNADTYLNAIKNFIGKRAGRKVEKKEVIIFNPDYAAMLPRLDKLVENCAEYLKSHKRWLNYFTFWKQGGKDHTAEQLATEMEGIIEELGNSDQNLVLNKLMDYPVIGGYNQLNANLNGKIGLAFGIFFPIGLPVYLLATYQRKLLRHDIQVVQKTSRELEDMIRNLEIKN</sequence>
<dbReference type="PANTHER" id="PTHR33529:SF6">
    <property type="entry name" value="YJGP_YJGQ FAMILY PERMEASE"/>
    <property type="match status" value="1"/>
</dbReference>
<comment type="caution">
    <text evidence="7">The sequence shown here is derived from an EMBL/GenBank/DDBJ whole genome shotgun (WGS) entry which is preliminary data.</text>
</comment>
<protein>
    <recommendedName>
        <fullName evidence="9">YjgP/YjgQ family permease</fullName>
    </recommendedName>
</protein>
<organism evidence="7 8">
    <name type="scientific">Parabacteroides goldsteinii CL02T12C30</name>
    <dbReference type="NCBI Taxonomy" id="999418"/>
    <lineage>
        <taxon>Bacteria</taxon>
        <taxon>Pseudomonadati</taxon>
        <taxon>Bacteroidota</taxon>
        <taxon>Bacteroidia</taxon>
        <taxon>Bacteroidales</taxon>
        <taxon>Tannerellaceae</taxon>
        <taxon>Parabacteroides</taxon>
    </lineage>
</organism>
<evidence type="ECO:0008006" key="9">
    <source>
        <dbReference type="Google" id="ProtNLM"/>
    </source>
</evidence>
<dbReference type="PATRIC" id="fig|999418.3.peg.2987"/>
<dbReference type="GO" id="GO:0043190">
    <property type="term" value="C:ATP-binding cassette (ABC) transporter complex"/>
    <property type="evidence" value="ECO:0007669"/>
    <property type="project" value="TreeGrafter"/>
</dbReference>
<accession>K5ZQ67</accession>
<gene>
    <name evidence="7" type="ORF">HMPREF1076_02940</name>
</gene>
<keyword evidence="2" id="KW-1003">Cell membrane</keyword>
<feature type="transmembrane region" description="Helical" evidence="6">
    <location>
        <begin position="391"/>
        <end position="410"/>
    </location>
</feature>
<dbReference type="HOGENOM" id="CLU_028799_6_0_10"/>
<dbReference type="EMBL" id="AGZO01000020">
    <property type="protein sequence ID" value="EKN13661.1"/>
    <property type="molecule type" value="Genomic_DNA"/>
</dbReference>
<feature type="transmembrane region" description="Helical" evidence="6">
    <location>
        <begin position="6"/>
        <end position="26"/>
    </location>
</feature>